<dbReference type="PANTHER" id="PTHR20914">
    <property type="entry name" value="LY6/PLAUR DOMAIN-CONTAINING PROTEIN 8"/>
    <property type="match status" value="1"/>
</dbReference>
<feature type="domain" description="UPAR/Ly6" evidence="4">
    <location>
        <begin position="27"/>
        <end position="107"/>
    </location>
</feature>
<dbReference type="SUPFAM" id="SSF57302">
    <property type="entry name" value="Snake toxin-like"/>
    <property type="match status" value="2"/>
</dbReference>
<dbReference type="GO" id="GO:0005576">
    <property type="term" value="C:extracellular region"/>
    <property type="evidence" value="ECO:0007669"/>
    <property type="project" value="UniProtKB-SubCell"/>
</dbReference>
<dbReference type="AlphaFoldDB" id="A0AAV6ZZZ2"/>
<keyword evidence="6" id="KW-1185">Reference proteome</keyword>
<organism evidence="5 6">
    <name type="scientific">Engystomops pustulosus</name>
    <name type="common">Tungara frog</name>
    <name type="synonym">Physalaemus pustulosus</name>
    <dbReference type="NCBI Taxonomy" id="76066"/>
    <lineage>
        <taxon>Eukaryota</taxon>
        <taxon>Metazoa</taxon>
        <taxon>Chordata</taxon>
        <taxon>Craniata</taxon>
        <taxon>Vertebrata</taxon>
        <taxon>Euteleostomi</taxon>
        <taxon>Amphibia</taxon>
        <taxon>Batrachia</taxon>
        <taxon>Anura</taxon>
        <taxon>Neobatrachia</taxon>
        <taxon>Hyloidea</taxon>
        <taxon>Leptodactylidae</taxon>
        <taxon>Leiuperinae</taxon>
        <taxon>Engystomops</taxon>
    </lineage>
</organism>
<dbReference type="InterPro" id="IPR050918">
    <property type="entry name" value="CNF-like_PLA2_Inhibitor"/>
</dbReference>
<feature type="domain" description="UPAR/Ly6" evidence="4">
    <location>
        <begin position="120"/>
        <end position="185"/>
    </location>
</feature>
<dbReference type="InterPro" id="IPR016054">
    <property type="entry name" value="LY6_UPA_recep-like"/>
</dbReference>
<dbReference type="InterPro" id="IPR045860">
    <property type="entry name" value="Snake_toxin-like_sf"/>
</dbReference>
<comment type="caution">
    <text evidence="5">The sequence shown here is derived from an EMBL/GenBank/DDBJ whole genome shotgun (WGS) entry which is preliminary data.</text>
</comment>
<feature type="chain" id="PRO_5043922054" description="UPAR/Ly6 domain-containing protein" evidence="3">
    <location>
        <begin position="27"/>
        <end position="215"/>
    </location>
</feature>
<evidence type="ECO:0000256" key="3">
    <source>
        <dbReference type="SAM" id="SignalP"/>
    </source>
</evidence>
<dbReference type="Proteomes" id="UP000824782">
    <property type="component" value="Unassembled WGS sequence"/>
</dbReference>
<evidence type="ECO:0000313" key="6">
    <source>
        <dbReference type="Proteomes" id="UP000824782"/>
    </source>
</evidence>
<dbReference type="PANTHER" id="PTHR20914:SF9">
    <property type="entry name" value="COILED, ISOFORM A"/>
    <property type="match status" value="1"/>
</dbReference>
<keyword evidence="2" id="KW-0964">Secreted</keyword>
<evidence type="ECO:0000256" key="1">
    <source>
        <dbReference type="ARBA" id="ARBA00004613"/>
    </source>
</evidence>
<sequence>MIPSLTMKNLVLMTCVISALVASVVSVKCLACCSENSTTCNNVTEIECLGDYCMTCSQWFFNGNKEYNGILKGCPDAEMCENEGRTGGENLKFRFYTSCCKGDYCNRDQYRLPVDDRTPNGVQCDTCYSLNSTEECVSTKKINCTGNENQCFTYMGTMKNPDGSVVNYSLKGCANNYTCRYNVERHIGVTFLYGKGMNCYIPHNPPVPPKYTNGS</sequence>
<feature type="signal peptide" evidence="3">
    <location>
        <begin position="1"/>
        <end position="26"/>
    </location>
</feature>
<comment type="subcellular location">
    <subcellularLocation>
        <location evidence="1">Secreted</location>
    </subcellularLocation>
</comment>
<proteinExistence type="predicted"/>
<dbReference type="CDD" id="cd23572">
    <property type="entry name" value="TFP_LU_ECD_PINLYP_rpt2"/>
    <property type="match status" value="1"/>
</dbReference>
<name>A0AAV6ZZZ2_ENGPU</name>
<reference evidence="5" key="1">
    <citation type="thesis" date="2020" institute="ProQuest LLC" country="789 East Eisenhower Parkway, Ann Arbor, MI, USA">
        <title>Comparative Genomics and Chromosome Evolution.</title>
        <authorList>
            <person name="Mudd A.B."/>
        </authorList>
    </citation>
    <scope>NUCLEOTIDE SEQUENCE</scope>
    <source>
        <strain evidence="5">237g6f4</strain>
        <tissue evidence="5">Blood</tissue>
    </source>
</reference>
<evidence type="ECO:0000313" key="5">
    <source>
        <dbReference type="EMBL" id="KAG8552845.1"/>
    </source>
</evidence>
<evidence type="ECO:0000256" key="2">
    <source>
        <dbReference type="ARBA" id="ARBA00022525"/>
    </source>
</evidence>
<accession>A0AAV6ZZZ2</accession>
<evidence type="ECO:0000259" key="4">
    <source>
        <dbReference type="Pfam" id="PF00021"/>
    </source>
</evidence>
<gene>
    <name evidence="5" type="ORF">GDO81_003108</name>
</gene>
<keyword evidence="3" id="KW-0732">Signal</keyword>
<dbReference type="Gene3D" id="2.10.60.10">
    <property type="entry name" value="CD59"/>
    <property type="match status" value="2"/>
</dbReference>
<dbReference type="EMBL" id="WNYA01000010">
    <property type="protein sequence ID" value="KAG8552845.1"/>
    <property type="molecule type" value="Genomic_DNA"/>
</dbReference>
<dbReference type="Pfam" id="PF00021">
    <property type="entry name" value="UPAR_LY6"/>
    <property type="match status" value="2"/>
</dbReference>
<protein>
    <recommendedName>
        <fullName evidence="4">UPAR/Ly6 domain-containing protein</fullName>
    </recommendedName>
</protein>